<sequence length="446" mass="47996">MTSEASQRPRVSRRLANQPASPALPLPERRRSRPHEDEPLATVAFPLGPVDENNTNPDSDRPERSDPWGSIDGTSFAPLDARAFDSDMSPAALAAATQQMATWLAQTAPPAPLRSSPELPLFLSSPDSSGALEFPLDSASFGDSPNNGVFSLPTTSSVVSPNLPLSAASSPNSVFDPSGDDHLVQPHEQTRIVAPGGTSLAAIRARMTEAQDRLDAAVFLGVPGEQPESRNILTCGVNLPNPASLFEILDGLRRSSTAASTVLNRLLGNSPHFAIAWSKRYVEVDATGNYALPSNGYRLVGPLIDHHNSRSILVEPIAPNEQSRTALQFFGLDPEHRLFAIYISSSSSLPLPLPIRGAVGARSRSHTPAPTSRSQTPGPSSVSLGTESLRRLLKICLFLDMHYLAEGYALSRLRARKLGVAYTQIRQVLLIEGIVTHMNTFRPVFC</sequence>
<evidence type="ECO:0000313" key="2">
    <source>
        <dbReference type="EMBL" id="KAK7059577.1"/>
    </source>
</evidence>
<evidence type="ECO:0000313" key="3">
    <source>
        <dbReference type="Proteomes" id="UP001362999"/>
    </source>
</evidence>
<reference evidence="2 3" key="1">
    <citation type="journal article" date="2024" name="J Genomics">
        <title>Draft genome sequencing and assembly of Favolaschia claudopus CIRM-BRFM 2984 isolated from oak limbs.</title>
        <authorList>
            <person name="Navarro D."/>
            <person name="Drula E."/>
            <person name="Chaduli D."/>
            <person name="Cazenave R."/>
            <person name="Ahrendt S."/>
            <person name="Wang J."/>
            <person name="Lipzen A."/>
            <person name="Daum C."/>
            <person name="Barry K."/>
            <person name="Grigoriev I.V."/>
            <person name="Favel A."/>
            <person name="Rosso M.N."/>
            <person name="Martin F."/>
        </authorList>
    </citation>
    <scope>NUCLEOTIDE SEQUENCE [LARGE SCALE GENOMIC DNA]</scope>
    <source>
        <strain evidence="2 3">CIRM-BRFM 2984</strain>
    </source>
</reference>
<feature type="region of interest" description="Disordered" evidence="1">
    <location>
        <begin position="1"/>
        <end position="74"/>
    </location>
</feature>
<organism evidence="2 3">
    <name type="scientific">Favolaschia claudopus</name>
    <dbReference type="NCBI Taxonomy" id="2862362"/>
    <lineage>
        <taxon>Eukaryota</taxon>
        <taxon>Fungi</taxon>
        <taxon>Dikarya</taxon>
        <taxon>Basidiomycota</taxon>
        <taxon>Agaricomycotina</taxon>
        <taxon>Agaricomycetes</taxon>
        <taxon>Agaricomycetidae</taxon>
        <taxon>Agaricales</taxon>
        <taxon>Marasmiineae</taxon>
        <taxon>Mycenaceae</taxon>
        <taxon>Favolaschia</taxon>
    </lineage>
</organism>
<protein>
    <submittedName>
        <fullName evidence="2">Uncharacterized protein</fullName>
    </submittedName>
</protein>
<name>A0AAW0E6Q6_9AGAR</name>
<gene>
    <name evidence="2" type="ORF">R3P38DRAFT_3168038</name>
</gene>
<dbReference type="Proteomes" id="UP001362999">
    <property type="component" value="Unassembled WGS sequence"/>
</dbReference>
<feature type="compositionally biased region" description="Polar residues" evidence="1">
    <location>
        <begin position="366"/>
        <end position="384"/>
    </location>
</feature>
<dbReference type="AlphaFoldDB" id="A0AAW0E6Q6"/>
<accession>A0AAW0E6Q6</accession>
<proteinExistence type="predicted"/>
<comment type="caution">
    <text evidence="2">The sequence shown here is derived from an EMBL/GenBank/DDBJ whole genome shotgun (WGS) entry which is preliminary data.</text>
</comment>
<feature type="region of interest" description="Disordered" evidence="1">
    <location>
        <begin position="360"/>
        <end position="384"/>
    </location>
</feature>
<dbReference type="EMBL" id="JAWWNJ010000003">
    <property type="protein sequence ID" value="KAK7059577.1"/>
    <property type="molecule type" value="Genomic_DNA"/>
</dbReference>
<keyword evidence="3" id="KW-1185">Reference proteome</keyword>
<evidence type="ECO:0000256" key="1">
    <source>
        <dbReference type="SAM" id="MobiDB-lite"/>
    </source>
</evidence>